<evidence type="ECO:0000256" key="9">
    <source>
        <dbReference type="PROSITE-ProRule" id="PRU01373"/>
    </source>
</evidence>
<dbReference type="EMBL" id="JAGZCZ010000007">
    <property type="protein sequence ID" value="MBS5520045.1"/>
    <property type="molecule type" value="Genomic_DNA"/>
</dbReference>
<feature type="region of interest" description="Disordered" evidence="10">
    <location>
        <begin position="48"/>
        <end position="72"/>
    </location>
</feature>
<accession>A0A943EFC8</accession>
<dbReference type="GO" id="GO:0018104">
    <property type="term" value="P:peptidoglycan-protein cross-linking"/>
    <property type="evidence" value="ECO:0007669"/>
    <property type="project" value="TreeGrafter"/>
</dbReference>
<protein>
    <submittedName>
        <fullName evidence="12">L,D-transpeptidase</fullName>
    </submittedName>
</protein>
<evidence type="ECO:0000256" key="3">
    <source>
        <dbReference type="ARBA" id="ARBA00022676"/>
    </source>
</evidence>
<dbReference type="Gene3D" id="2.40.440.10">
    <property type="entry name" value="L,D-transpeptidase catalytic domain-like"/>
    <property type="match status" value="1"/>
</dbReference>
<sequence>MNKQNRFFRHKGLAGALAVFAVILAVAFAAGYHLPDAAAKKGEKTAVLTETQKQKPQKAAEPAISPEKAKEADCKEPLSLDASKNYHIVIEKKVHRLYLLLGDTVVRSYGCAIGKGGLGQKQRRGDNMTPVGIFTVDEIDDASSWTHDFGDGRGEIAGAYGPWFISLDTEALSGGSWDGIGIHGTHDPQSIGTDASEGCIRLQNKDLQELRSVVKVGTVVEIKD</sequence>
<dbReference type="GO" id="GO:0008360">
    <property type="term" value="P:regulation of cell shape"/>
    <property type="evidence" value="ECO:0007669"/>
    <property type="project" value="UniProtKB-UniRule"/>
</dbReference>
<dbReference type="PANTHER" id="PTHR30582:SF24">
    <property type="entry name" value="L,D-TRANSPEPTIDASE ERFK_SRFK-RELATED"/>
    <property type="match status" value="1"/>
</dbReference>
<dbReference type="InterPro" id="IPR038063">
    <property type="entry name" value="Transpep_catalytic_dom"/>
</dbReference>
<organism evidence="12 13">
    <name type="scientific">Acidaminococcus intestini</name>
    <dbReference type="NCBI Taxonomy" id="187327"/>
    <lineage>
        <taxon>Bacteria</taxon>
        <taxon>Bacillati</taxon>
        <taxon>Bacillota</taxon>
        <taxon>Negativicutes</taxon>
        <taxon>Acidaminococcales</taxon>
        <taxon>Acidaminococcaceae</taxon>
        <taxon>Acidaminococcus</taxon>
    </lineage>
</organism>
<dbReference type="CDD" id="cd16913">
    <property type="entry name" value="YkuD_like"/>
    <property type="match status" value="1"/>
</dbReference>
<feature type="active site" description="Proton donor/acceptor" evidence="9">
    <location>
        <position position="183"/>
    </location>
</feature>
<evidence type="ECO:0000256" key="5">
    <source>
        <dbReference type="ARBA" id="ARBA00022801"/>
    </source>
</evidence>
<feature type="domain" description="L,D-TPase catalytic" evidence="11">
    <location>
        <begin position="86"/>
        <end position="223"/>
    </location>
</feature>
<evidence type="ECO:0000256" key="10">
    <source>
        <dbReference type="SAM" id="MobiDB-lite"/>
    </source>
</evidence>
<keyword evidence="4" id="KW-0808">Transferase</keyword>
<evidence type="ECO:0000256" key="4">
    <source>
        <dbReference type="ARBA" id="ARBA00022679"/>
    </source>
</evidence>
<dbReference type="Proteomes" id="UP000754226">
    <property type="component" value="Unassembled WGS sequence"/>
</dbReference>
<dbReference type="SUPFAM" id="SSF141523">
    <property type="entry name" value="L,D-transpeptidase catalytic domain-like"/>
    <property type="match status" value="1"/>
</dbReference>
<evidence type="ECO:0000313" key="12">
    <source>
        <dbReference type="EMBL" id="MBS5520045.1"/>
    </source>
</evidence>
<reference evidence="12" key="1">
    <citation type="submission" date="2021-02" db="EMBL/GenBank/DDBJ databases">
        <title>Infant gut strain persistence is associated with maternal origin, phylogeny, and functional potential including surface adhesion and iron acquisition.</title>
        <authorList>
            <person name="Lou Y.C."/>
        </authorList>
    </citation>
    <scope>NUCLEOTIDE SEQUENCE</scope>
    <source>
        <strain evidence="12">L3_106_000M1_dasL3_106_000M1_concoct_15</strain>
    </source>
</reference>
<proteinExistence type="inferred from homology"/>
<evidence type="ECO:0000256" key="1">
    <source>
        <dbReference type="ARBA" id="ARBA00004752"/>
    </source>
</evidence>
<dbReference type="Pfam" id="PF03734">
    <property type="entry name" value="YkuD"/>
    <property type="match status" value="1"/>
</dbReference>
<dbReference type="InterPro" id="IPR005490">
    <property type="entry name" value="LD_TPept_cat_dom"/>
</dbReference>
<dbReference type="PANTHER" id="PTHR30582">
    <property type="entry name" value="L,D-TRANSPEPTIDASE"/>
    <property type="match status" value="1"/>
</dbReference>
<comment type="similarity">
    <text evidence="2">Belongs to the YkuD family.</text>
</comment>
<dbReference type="GO" id="GO:0071972">
    <property type="term" value="F:peptidoglycan L,D-transpeptidase activity"/>
    <property type="evidence" value="ECO:0007669"/>
    <property type="project" value="TreeGrafter"/>
</dbReference>
<dbReference type="AlphaFoldDB" id="A0A943EFC8"/>
<keyword evidence="3" id="KW-0328">Glycosyltransferase</keyword>
<gene>
    <name evidence="12" type="ORF">KHX13_06940</name>
</gene>
<evidence type="ECO:0000256" key="6">
    <source>
        <dbReference type="ARBA" id="ARBA00022960"/>
    </source>
</evidence>
<comment type="pathway">
    <text evidence="1 9">Cell wall biogenesis; peptidoglycan biosynthesis.</text>
</comment>
<keyword evidence="6 9" id="KW-0133">Cell shape</keyword>
<keyword evidence="8 9" id="KW-0961">Cell wall biogenesis/degradation</keyword>
<evidence type="ECO:0000256" key="8">
    <source>
        <dbReference type="ARBA" id="ARBA00023316"/>
    </source>
</evidence>
<name>A0A943EFC8_9FIRM</name>
<dbReference type="GO" id="GO:0016757">
    <property type="term" value="F:glycosyltransferase activity"/>
    <property type="evidence" value="ECO:0007669"/>
    <property type="project" value="UniProtKB-KW"/>
</dbReference>
<evidence type="ECO:0000256" key="2">
    <source>
        <dbReference type="ARBA" id="ARBA00005992"/>
    </source>
</evidence>
<feature type="active site" description="Nucleophile" evidence="9">
    <location>
        <position position="199"/>
    </location>
</feature>
<dbReference type="GO" id="GO:0005576">
    <property type="term" value="C:extracellular region"/>
    <property type="evidence" value="ECO:0007669"/>
    <property type="project" value="TreeGrafter"/>
</dbReference>
<evidence type="ECO:0000313" key="13">
    <source>
        <dbReference type="Proteomes" id="UP000754226"/>
    </source>
</evidence>
<dbReference type="PROSITE" id="PS52029">
    <property type="entry name" value="LD_TPASE"/>
    <property type="match status" value="1"/>
</dbReference>
<evidence type="ECO:0000256" key="7">
    <source>
        <dbReference type="ARBA" id="ARBA00022984"/>
    </source>
</evidence>
<evidence type="ECO:0000259" key="11">
    <source>
        <dbReference type="PROSITE" id="PS52029"/>
    </source>
</evidence>
<keyword evidence="5" id="KW-0378">Hydrolase</keyword>
<dbReference type="InterPro" id="IPR050979">
    <property type="entry name" value="LD-transpeptidase"/>
</dbReference>
<dbReference type="GO" id="GO:0071555">
    <property type="term" value="P:cell wall organization"/>
    <property type="evidence" value="ECO:0007669"/>
    <property type="project" value="UniProtKB-UniRule"/>
</dbReference>
<keyword evidence="7 9" id="KW-0573">Peptidoglycan synthesis</keyword>
<comment type="caution">
    <text evidence="12">The sequence shown here is derived from an EMBL/GenBank/DDBJ whole genome shotgun (WGS) entry which is preliminary data.</text>
</comment>